<dbReference type="PRINTS" id="PR00069">
    <property type="entry name" value="ALDKETRDTASE"/>
</dbReference>
<keyword evidence="7" id="KW-0732">Signal</keyword>
<keyword evidence="2" id="KW-0521">NADP</keyword>
<dbReference type="CDD" id="cd19071">
    <property type="entry name" value="AKR_AKR1-5-like"/>
    <property type="match status" value="1"/>
</dbReference>
<dbReference type="PROSITE" id="PS00062">
    <property type="entry name" value="ALDOKETO_REDUCTASE_2"/>
    <property type="match status" value="1"/>
</dbReference>
<dbReference type="OrthoDB" id="416253at2759"/>
<keyword evidence="10" id="KW-1185">Reference proteome</keyword>
<dbReference type="PANTHER" id="PTHR43827:SF3">
    <property type="entry name" value="NADP-DEPENDENT OXIDOREDUCTASE DOMAIN-CONTAINING PROTEIN"/>
    <property type="match status" value="1"/>
</dbReference>
<dbReference type="EMBL" id="CAJPVJ010005916">
    <property type="protein sequence ID" value="CAG2169953.1"/>
    <property type="molecule type" value="Genomic_DNA"/>
</dbReference>
<evidence type="ECO:0000256" key="4">
    <source>
        <dbReference type="PIRSR" id="PIRSR000097-1"/>
    </source>
</evidence>
<evidence type="ECO:0000256" key="6">
    <source>
        <dbReference type="PIRSR" id="PIRSR000097-3"/>
    </source>
</evidence>
<gene>
    <name evidence="9" type="ORF">ONB1V03_LOCUS9425</name>
</gene>
<keyword evidence="3" id="KW-0560">Oxidoreductase</keyword>
<name>A0A7R9M5F7_9ACAR</name>
<dbReference type="PANTHER" id="PTHR43827">
    <property type="entry name" value="2,5-DIKETO-D-GLUCONIC ACID REDUCTASE"/>
    <property type="match status" value="1"/>
</dbReference>
<evidence type="ECO:0000259" key="8">
    <source>
        <dbReference type="Pfam" id="PF00248"/>
    </source>
</evidence>
<dbReference type="GO" id="GO:0016616">
    <property type="term" value="F:oxidoreductase activity, acting on the CH-OH group of donors, NAD or NADP as acceptor"/>
    <property type="evidence" value="ECO:0007669"/>
    <property type="project" value="UniProtKB-ARBA"/>
</dbReference>
<protein>
    <recommendedName>
        <fullName evidence="8">NADP-dependent oxidoreductase domain-containing protein</fullName>
    </recommendedName>
</protein>
<dbReference type="InterPro" id="IPR036812">
    <property type="entry name" value="NAD(P)_OxRdtase_dom_sf"/>
</dbReference>
<dbReference type="PROSITE" id="PS00798">
    <property type="entry name" value="ALDOKETO_REDUCTASE_1"/>
    <property type="match status" value="1"/>
</dbReference>
<feature type="domain" description="NADP-dependent oxidoreductase" evidence="8">
    <location>
        <begin position="37"/>
        <end position="283"/>
    </location>
</feature>
<dbReference type="InterPro" id="IPR023210">
    <property type="entry name" value="NADP_OxRdtase_dom"/>
</dbReference>
<feature type="chain" id="PRO_5035592344" description="NADP-dependent oxidoreductase domain-containing protein" evidence="7">
    <location>
        <begin position="21"/>
        <end position="293"/>
    </location>
</feature>
<dbReference type="Gene3D" id="3.20.20.100">
    <property type="entry name" value="NADP-dependent oxidoreductase domain"/>
    <property type="match status" value="1"/>
</dbReference>
<dbReference type="SUPFAM" id="SSF51430">
    <property type="entry name" value="NAD(P)-linked oxidoreductase"/>
    <property type="match status" value="1"/>
</dbReference>
<dbReference type="InterPro" id="IPR020471">
    <property type="entry name" value="AKR"/>
</dbReference>
<feature type="active site" description="Proton donor" evidence="4">
    <location>
        <position position="70"/>
    </location>
</feature>
<evidence type="ECO:0000256" key="5">
    <source>
        <dbReference type="PIRSR" id="PIRSR000097-2"/>
    </source>
</evidence>
<dbReference type="FunFam" id="3.20.20.100:FF:000015">
    <property type="entry name" value="Oxidoreductase, aldo/keto reductase family"/>
    <property type="match status" value="1"/>
</dbReference>
<organism evidence="9">
    <name type="scientific">Oppiella nova</name>
    <dbReference type="NCBI Taxonomy" id="334625"/>
    <lineage>
        <taxon>Eukaryota</taxon>
        <taxon>Metazoa</taxon>
        <taxon>Ecdysozoa</taxon>
        <taxon>Arthropoda</taxon>
        <taxon>Chelicerata</taxon>
        <taxon>Arachnida</taxon>
        <taxon>Acari</taxon>
        <taxon>Acariformes</taxon>
        <taxon>Sarcoptiformes</taxon>
        <taxon>Oribatida</taxon>
        <taxon>Brachypylina</taxon>
        <taxon>Oppioidea</taxon>
        <taxon>Oppiidae</taxon>
        <taxon>Oppiella</taxon>
    </lineage>
</organism>
<evidence type="ECO:0000313" key="10">
    <source>
        <dbReference type="Proteomes" id="UP000728032"/>
    </source>
</evidence>
<dbReference type="AlphaFoldDB" id="A0A7R9M5F7"/>
<comment type="similarity">
    <text evidence="1">Belongs to the aldo/keto reductase family.</text>
</comment>
<evidence type="ECO:0000256" key="1">
    <source>
        <dbReference type="ARBA" id="ARBA00007905"/>
    </source>
</evidence>
<evidence type="ECO:0000256" key="2">
    <source>
        <dbReference type="ARBA" id="ARBA00022857"/>
    </source>
</evidence>
<evidence type="ECO:0000256" key="3">
    <source>
        <dbReference type="ARBA" id="ARBA00023002"/>
    </source>
</evidence>
<evidence type="ECO:0000313" key="9">
    <source>
        <dbReference type="EMBL" id="CAD7652766.1"/>
    </source>
</evidence>
<feature type="signal peptide" evidence="7">
    <location>
        <begin position="1"/>
        <end position="20"/>
    </location>
</feature>
<dbReference type="PROSITE" id="PS00063">
    <property type="entry name" value="ALDOKETO_REDUCTASE_3"/>
    <property type="match status" value="1"/>
</dbReference>
<dbReference type="Proteomes" id="UP000728032">
    <property type="component" value="Unassembled WGS sequence"/>
</dbReference>
<dbReference type="Pfam" id="PF00248">
    <property type="entry name" value="Aldo_ket_red"/>
    <property type="match status" value="1"/>
</dbReference>
<dbReference type="PIRSF" id="PIRSF000097">
    <property type="entry name" value="AKR"/>
    <property type="match status" value="1"/>
</dbReference>
<reference evidence="9" key="1">
    <citation type="submission" date="2020-11" db="EMBL/GenBank/DDBJ databases">
        <authorList>
            <person name="Tran Van P."/>
        </authorList>
    </citation>
    <scope>NUCLEOTIDE SEQUENCE</scope>
</reference>
<feature type="binding site" evidence="5">
    <location>
        <position position="132"/>
    </location>
    <ligand>
        <name>substrate</name>
    </ligand>
</feature>
<evidence type="ECO:0000256" key="7">
    <source>
        <dbReference type="SAM" id="SignalP"/>
    </source>
</evidence>
<sequence>MKTFTLLSLVICSVFYVNYAKDVPLIRLNSGKEVPAIGLGTWQTEGPEVIHAVRDALEAGYRHIDTAWFYHNERDVGKGMREAIDKGVVKREDVFITTKVWPRNMNRRKSFDIIKNSLKELNTTYVDLVLVHWPLPFGRATAEVYKGLEDAYDNGMVRSLGVSNFKPQEIETLMKTAKVKPSMNQIRVHPGFNQDKTVDYCKKNNISVTGYSPLGTGAILQEPLLKEIGKKHNKSAAQVAIKWQLQRGLVVIPKSTTKQRIVENFNVFDFKLTDEDMKRINSMKQNKIRDFWG</sequence>
<accession>A0A7R9M5F7</accession>
<proteinExistence type="inferred from homology"/>
<dbReference type="EMBL" id="OC920741">
    <property type="protein sequence ID" value="CAD7652766.1"/>
    <property type="molecule type" value="Genomic_DNA"/>
</dbReference>
<dbReference type="InterPro" id="IPR018170">
    <property type="entry name" value="Aldo/ket_reductase_CS"/>
</dbReference>
<feature type="site" description="Lowers pKa of active site Tyr" evidence="6">
    <location>
        <position position="99"/>
    </location>
</feature>